<reference evidence="12" key="1">
    <citation type="submission" date="2015-05" db="EMBL/GenBank/DDBJ databases">
        <authorList>
            <consortium name="Pathogen Informatics"/>
        </authorList>
    </citation>
    <scope>NUCLEOTIDE SEQUENCE [LARGE SCALE GENOMIC DNA]</scope>
    <source>
        <strain evidence="12">L1-83</strain>
    </source>
</reference>
<dbReference type="GO" id="GO:0005886">
    <property type="term" value="C:plasma membrane"/>
    <property type="evidence" value="ECO:0007669"/>
    <property type="project" value="UniProtKB-SubCell"/>
</dbReference>
<evidence type="ECO:0000256" key="2">
    <source>
        <dbReference type="ARBA" id="ARBA00022475"/>
    </source>
</evidence>
<evidence type="ECO:0000259" key="9">
    <source>
        <dbReference type="Pfam" id="PF12821"/>
    </source>
</evidence>
<comment type="subcellular location">
    <subcellularLocation>
        <location evidence="1">Cell membrane</location>
        <topology evidence="1">Multi-pass membrane protein</topology>
    </subcellularLocation>
</comment>
<dbReference type="Pfam" id="PF12821">
    <property type="entry name" value="ThrE_2"/>
    <property type="match status" value="1"/>
</dbReference>
<evidence type="ECO:0000313" key="10">
    <source>
        <dbReference type="EMBL" id="CRL36551.1"/>
    </source>
</evidence>
<dbReference type="EMBL" id="QRHP01000011">
    <property type="protein sequence ID" value="RHF83486.1"/>
    <property type="molecule type" value="Genomic_DNA"/>
</dbReference>
<keyword evidence="6 8" id="KW-0472">Membrane</keyword>
<feature type="transmembrane region" description="Helical" evidence="8">
    <location>
        <begin position="51"/>
        <end position="71"/>
    </location>
</feature>
<keyword evidence="3" id="KW-0997">Cell inner membrane</keyword>
<proteinExistence type="inferred from homology"/>
<dbReference type="PANTHER" id="PTHR34390">
    <property type="entry name" value="UPF0442 PROTEIN YJJB-RELATED"/>
    <property type="match status" value="1"/>
</dbReference>
<gene>
    <name evidence="11" type="ORF">DW654_10625</name>
    <name evidence="10" type="ORF">RIL183_19511</name>
</gene>
<evidence type="ECO:0000256" key="6">
    <source>
        <dbReference type="ARBA" id="ARBA00023136"/>
    </source>
</evidence>
<evidence type="ECO:0000313" key="11">
    <source>
        <dbReference type="EMBL" id="RHF83486.1"/>
    </source>
</evidence>
<evidence type="ECO:0000256" key="4">
    <source>
        <dbReference type="ARBA" id="ARBA00022692"/>
    </source>
</evidence>
<keyword evidence="12" id="KW-1185">Reference proteome</keyword>
<feature type="domain" description="Threonine/Serine exporter ThrE" evidence="9">
    <location>
        <begin position="4"/>
        <end position="128"/>
    </location>
</feature>
<keyword evidence="4 8" id="KW-0812">Transmembrane</keyword>
<evidence type="ECO:0000256" key="5">
    <source>
        <dbReference type="ARBA" id="ARBA00022989"/>
    </source>
</evidence>
<accession>A0A0M6WIJ9</accession>
<evidence type="ECO:0000256" key="3">
    <source>
        <dbReference type="ARBA" id="ARBA00022519"/>
    </source>
</evidence>
<dbReference type="InterPro" id="IPR050539">
    <property type="entry name" value="ThrE_Dicarb/AminoAcid_Exp"/>
</dbReference>
<feature type="transmembrane region" description="Helical" evidence="8">
    <location>
        <begin position="26"/>
        <end position="44"/>
    </location>
</feature>
<dbReference type="PANTHER" id="PTHR34390:SF1">
    <property type="entry name" value="SUCCINATE TRANSPORTER SUBUNIT YJJB-RELATED"/>
    <property type="match status" value="1"/>
</dbReference>
<dbReference type="RefSeq" id="WP_007886704.1">
    <property type="nucleotide sequence ID" value="NZ_CAKZTK010000077.1"/>
</dbReference>
<comment type="similarity">
    <text evidence="7">Belongs to the ThrE exporter (TC 2.A.79) family.</text>
</comment>
<dbReference type="GeneID" id="75162827"/>
<feature type="transmembrane region" description="Helical" evidence="8">
    <location>
        <begin position="77"/>
        <end position="101"/>
    </location>
</feature>
<evidence type="ECO:0000313" key="13">
    <source>
        <dbReference type="Proteomes" id="UP000283701"/>
    </source>
</evidence>
<name>A0A0M6WIJ9_9FIRM</name>
<evidence type="ECO:0000313" key="12">
    <source>
        <dbReference type="Proteomes" id="UP000049828"/>
    </source>
</evidence>
<feature type="transmembrane region" description="Helical" evidence="8">
    <location>
        <begin position="113"/>
        <end position="132"/>
    </location>
</feature>
<reference evidence="11 13" key="3">
    <citation type="submission" date="2018-08" db="EMBL/GenBank/DDBJ databases">
        <title>A genome reference for cultivated species of the human gut microbiota.</title>
        <authorList>
            <person name="Zou Y."/>
            <person name="Xue W."/>
            <person name="Luo G."/>
        </authorList>
    </citation>
    <scope>NUCLEOTIDE SEQUENCE [LARGE SCALE GENOMIC DNA]</scope>
    <source>
        <strain evidence="11 13">AM23-23AC</strain>
    </source>
</reference>
<evidence type="ECO:0000256" key="1">
    <source>
        <dbReference type="ARBA" id="ARBA00004651"/>
    </source>
</evidence>
<evidence type="ECO:0000256" key="7">
    <source>
        <dbReference type="ARBA" id="ARBA00034125"/>
    </source>
</evidence>
<reference evidence="10" key="2">
    <citation type="submission" date="2015-05" db="EMBL/GenBank/DDBJ databases">
        <authorList>
            <person name="Wang D.B."/>
            <person name="Wang M."/>
        </authorList>
    </citation>
    <scope>NUCLEOTIDE SEQUENCE [LARGE SCALE GENOMIC DNA]</scope>
    <source>
        <strain evidence="10">L1-83</strain>
    </source>
</reference>
<evidence type="ECO:0000256" key="8">
    <source>
        <dbReference type="SAM" id="Phobius"/>
    </source>
</evidence>
<protein>
    <submittedName>
        <fullName evidence="11">Threonine/serine exporter</fullName>
    </submittedName>
</protein>
<keyword evidence="2" id="KW-1003">Cell membrane</keyword>
<dbReference type="STRING" id="360807.ERS852392_01670"/>
<organism evidence="10 12">
    <name type="scientific">Roseburia inulinivorans</name>
    <dbReference type="NCBI Taxonomy" id="360807"/>
    <lineage>
        <taxon>Bacteria</taxon>
        <taxon>Bacillati</taxon>
        <taxon>Bacillota</taxon>
        <taxon>Clostridia</taxon>
        <taxon>Lachnospirales</taxon>
        <taxon>Lachnospiraceae</taxon>
        <taxon>Roseburia</taxon>
    </lineage>
</organism>
<dbReference type="AlphaFoldDB" id="A0A0M6WIJ9"/>
<dbReference type="EMBL" id="CVRS01000065">
    <property type="protein sequence ID" value="CRL36551.1"/>
    <property type="molecule type" value="Genomic_DNA"/>
</dbReference>
<sequence>MIIQFLVSLAATLSFAVLFSAEKKQLFFCGLTGALGWIVYLICLQYHTDNAIANLIATFALTLVARILSAVRRTPVTVFLLTGIFPLVPGAGIYYTSYYFIMGDMSRFSQYGISTVKVAGSIVLGIIFGFALPQSLFNGLSKLVHKD</sequence>
<keyword evidence="5 8" id="KW-1133">Transmembrane helix</keyword>
<dbReference type="GO" id="GO:0015744">
    <property type="term" value="P:succinate transport"/>
    <property type="evidence" value="ECO:0007669"/>
    <property type="project" value="TreeGrafter"/>
</dbReference>
<dbReference type="OrthoDB" id="9810047at2"/>
<dbReference type="Proteomes" id="UP000283701">
    <property type="component" value="Unassembled WGS sequence"/>
</dbReference>
<dbReference type="Proteomes" id="UP000049828">
    <property type="component" value="Unassembled WGS sequence"/>
</dbReference>
<dbReference type="InterPro" id="IPR024528">
    <property type="entry name" value="ThrE_2"/>
</dbReference>